<organism evidence="2 3">
    <name type="scientific">Romanomermis culicivorax</name>
    <name type="common">Nematode worm</name>
    <dbReference type="NCBI Taxonomy" id="13658"/>
    <lineage>
        <taxon>Eukaryota</taxon>
        <taxon>Metazoa</taxon>
        <taxon>Ecdysozoa</taxon>
        <taxon>Nematoda</taxon>
        <taxon>Enoplea</taxon>
        <taxon>Dorylaimia</taxon>
        <taxon>Mermithida</taxon>
        <taxon>Mermithoidea</taxon>
        <taxon>Mermithidae</taxon>
        <taxon>Romanomermis</taxon>
    </lineage>
</organism>
<protein>
    <submittedName>
        <fullName evidence="3">Uncharacterized protein</fullName>
    </submittedName>
</protein>
<dbReference type="Proteomes" id="UP000887565">
    <property type="component" value="Unplaced"/>
</dbReference>
<keyword evidence="1" id="KW-0812">Transmembrane</keyword>
<evidence type="ECO:0000313" key="3">
    <source>
        <dbReference type="WBParaSite" id="nRc.2.0.1.t30136-RA"/>
    </source>
</evidence>
<keyword evidence="2" id="KW-1185">Reference proteome</keyword>
<sequence length="82" mass="8689">MLWPFLYGGSKVVGEGHGRLRGILYSCGRVGNGFGMALVLGGEGGDMLHQSEPFSATISMSLVLAMGLIAIILQFIFVSVEQ</sequence>
<keyword evidence="1" id="KW-0472">Membrane</keyword>
<name>A0A915JV26_ROMCU</name>
<keyword evidence="1" id="KW-1133">Transmembrane helix</keyword>
<evidence type="ECO:0000256" key="1">
    <source>
        <dbReference type="SAM" id="Phobius"/>
    </source>
</evidence>
<reference evidence="3" key="1">
    <citation type="submission" date="2022-11" db="UniProtKB">
        <authorList>
            <consortium name="WormBaseParasite"/>
        </authorList>
    </citation>
    <scope>IDENTIFICATION</scope>
</reference>
<dbReference type="WBParaSite" id="nRc.2.0.1.t30136-RA">
    <property type="protein sequence ID" value="nRc.2.0.1.t30136-RA"/>
    <property type="gene ID" value="nRc.2.0.1.g30136"/>
</dbReference>
<feature type="transmembrane region" description="Helical" evidence="1">
    <location>
        <begin position="54"/>
        <end position="78"/>
    </location>
</feature>
<dbReference type="AlphaFoldDB" id="A0A915JV26"/>
<accession>A0A915JV26</accession>
<evidence type="ECO:0000313" key="2">
    <source>
        <dbReference type="Proteomes" id="UP000887565"/>
    </source>
</evidence>
<proteinExistence type="predicted"/>